<feature type="transmembrane region" description="Helical" evidence="8">
    <location>
        <begin position="534"/>
        <end position="554"/>
    </location>
</feature>
<dbReference type="InterPro" id="IPR001036">
    <property type="entry name" value="Acrflvin-R"/>
</dbReference>
<organism evidence="9 10">
    <name type="scientific">Flavipsychrobacter stenotrophus</name>
    <dbReference type="NCBI Taxonomy" id="2077091"/>
    <lineage>
        <taxon>Bacteria</taxon>
        <taxon>Pseudomonadati</taxon>
        <taxon>Bacteroidota</taxon>
        <taxon>Chitinophagia</taxon>
        <taxon>Chitinophagales</taxon>
        <taxon>Chitinophagaceae</taxon>
        <taxon>Flavipsychrobacter</taxon>
    </lineage>
</organism>
<dbReference type="PRINTS" id="PR00702">
    <property type="entry name" value="ACRIFLAVINRP"/>
</dbReference>
<keyword evidence="4" id="KW-1003">Cell membrane</keyword>
<proteinExistence type="inferred from homology"/>
<evidence type="ECO:0000256" key="1">
    <source>
        <dbReference type="ARBA" id="ARBA00004651"/>
    </source>
</evidence>
<feature type="transmembrane region" description="Helical" evidence="8">
    <location>
        <begin position="966"/>
        <end position="986"/>
    </location>
</feature>
<dbReference type="AlphaFoldDB" id="A0A2S7SPM4"/>
<dbReference type="OrthoDB" id="9760604at2"/>
<evidence type="ECO:0000256" key="3">
    <source>
        <dbReference type="ARBA" id="ARBA00022448"/>
    </source>
</evidence>
<accession>A0A2S7SPM4</accession>
<dbReference type="Gene3D" id="1.20.1640.10">
    <property type="entry name" value="Multidrug efflux transporter AcrB transmembrane domain"/>
    <property type="match status" value="2"/>
</dbReference>
<keyword evidence="10" id="KW-1185">Reference proteome</keyword>
<dbReference type="InterPro" id="IPR027463">
    <property type="entry name" value="AcrB_DN_DC_subdom"/>
</dbReference>
<dbReference type="GO" id="GO:0008324">
    <property type="term" value="F:monoatomic cation transmembrane transporter activity"/>
    <property type="evidence" value="ECO:0007669"/>
    <property type="project" value="InterPro"/>
</dbReference>
<dbReference type="Gene3D" id="3.30.2090.10">
    <property type="entry name" value="Multidrug efflux transporter AcrB TolC docking domain, DN and DC subdomains"/>
    <property type="match status" value="2"/>
</dbReference>
<protein>
    <submittedName>
        <fullName evidence="9">CusA/CzcA family heavy metal efflux RND transporter</fullName>
    </submittedName>
</protein>
<feature type="transmembrane region" description="Helical" evidence="8">
    <location>
        <begin position="921"/>
        <end position="945"/>
    </location>
</feature>
<evidence type="ECO:0000256" key="8">
    <source>
        <dbReference type="SAM" id="Phobius"/>
    </source>
</evidence>
<feature type="transmembrane region" description="Helical" evidence="8">
    <location>
        <begin position="869"/>
        <end position="888"/>
    </location>
</feature>
<dbReference type="PANTHER" id="PTHR32063">
    <property type="match status" value="1"/>
</dbReference>
<dbReference type="SUPFAM" id="SSF82693">
    <property type="entry name" value="Multidrug efflux transporter AcrB pore domain, PN1, PN2, PC1 and PC2 subdomains"/>
    <property type="match status" value="2"/>
</dbReference>
<sequence length="1054" mass="116913">MNKFIKAIIHFSLRHRFLVFFLTGVLAVIGFISYKNTPIETFPDVTNTQIIIIAQWPGRSAEEVEKFVSIPLETTLNSVQSKTSLRSTSAFGLAYIRIIFDDNVDDAFARQQVLSRLSNADLPDGVKPEVEPPYGPTGEIYRYTLHSKTKSIRELTAIQDWVLDRQFKSVPGVADVNSFGGEEKIYEISVIPGTLAKYNLTSLDVYNAVTKSNINVGGDVLERNGQAYVVRGIGILNDISEVENIIITKINNVPILVKNVAEVKEAGKPRLGWVSRDDENDVIEGIIVMRKGENPAEVLERIQAKVKDLNENVLPKGVKISTFYDRTVLMEFATHTVIHNLIEGIILVTLIVLIFMADWRTTLTVALIVPLALLFAFMLMRLKGMSANLLSMGAVDFGIIIDGAVVMVEGIFVALDHRAKEVGMEKFNKLAKLGLFKTMGTEMGKAIFFSKVIILTCLIPIFAFQKVEGKMFSPLAFTLGFALIGALIYTLTFVPALSSVLLKKNVREKHNPVVIFFEKYIMMAFKWVYARQKLCLIVAVAIMVVSFASVKFLGTEFLPELNEGALWVESELPMSISLPEAKLTSDKMMQVIRKFPEVKQTLSQMGRTNDGTDPKGFFNVQIQVDLKPKDQWRKGLTEDQLIDSMDQQLKKIPGCVFNYSQPIRDNVEEAVAGVNAALAVKIYGPDFKTLDSMAKVVKTTLNGVQGVDDLGILKNLGQPEFRIELDQKKMAMYGVNSADANAVIEMALGGKAATELYEGERKFDVRIRYDKDYRNTEEKISQLRVPTQDSTRIPISEIANIRKTTGPAFIFRENNLRYIAVKFSNRGRDLGSTIGEAQKKVAAALKLPKGYTMTWNGEFENQVRATNTLNHVVPLCLLAIFLILFITYGNVKDALLTIMNVPFALIGGILALHVTHINFSISAGIGFIALFGVCIQNGVILISVFRKNLSDKMTLHKAIEHGVHTRIRPVVMTALMAAIGLLPAAISTGIGSETQKPLAIVVIGGLITSTLLTLLILPVIYSRVHNLIHKRENRRLLHKMGAIGKVPETPSDSN</sequence>
<evidence type="ECO:0000256" key="4">
    <source>
        <dbReference type="ARBA" id="ARBA00022475"/>
    </source>
</evidence>
<keyword evidence="3" id="KW-0813">Transport</keyword>
<dbReference type="GO" id="GO:0042910">
    <property type="term" value="F:xenobiotic transmembrane transporter activity"/>
    <property type="evidence" value="ECO:0007669"/>
    <property type="project" value="TreeGrafter"/>
</dbReference>
<comment type="similarity">
    <text evidence="2">Belongs to the resistance-nodulation-cell division (RND) (TC 2.A.6) family.</text>
</comment>
<feature type="transmembrane region" description="Helical" evidence="8">
    <location>
        <begin position="16"/>
        <end position="34"/>
    </location>
</feature>
<dbReference type="PANTHER" id="PTHR32063:SF12">
    <property type="entry name" value="CATION EFFLUX SYSTEM PROTEIN"/>
    <property type="match status" value="1"/>
</dbReference>
<dbReference type="Proteomes" id="UP000239872">
    <property type="component" value="Unassembled WGS sequence"/>
</dbReference>
<feature type="transmembrane region" description="Helical" evidence="8">
    <location>
        <begin position="446"/>
        <end position="464"/>
    </location>
</feature>
<feature type="transmembrane region" description="Helical" evidence="8">
    <location>
        <begin position="337"/>
        <end position="356"/>
    </location>
</feature>
<dbReference type="GO" id="GO:0005886">
    <property type="term" value="C:plasma membrane"/>
    <property type="evidence" value="ECO:0007669"/>
    <property type="project" value="UniProtKB-SubCell"/>
</dbReference>
<comment type="caution">
    <text evidence="9">The sequence shown here is derived from an EMBL/GenBank/DDBJ whole genome shotgun (WGS) entry which is preliminary data.</text>
</comment>
<dbReference type="InterPro" id="IPR004763">
    <property type="entry name" value="CusA-like"/>
</dbReference>
<evidence type="ECO:0000313" key="9">
    <source>
        <dbReference type="EMBL" id="PQJ08853.1"/>
    </source>
</evidence>
<gene>
    <name evidence="9" type="ORF">CJD36_022170</name>
</gene>
<evidence type="ECO:0000256" key="7">
    <source>
        <dbReference type="ARBA" id="ARBA00023136"/>
    </source>
</evidence>
<feature type="transmembrane region" description="Helical" evidence="8">
    <location>
        <begin position="998"/>
        <end position="1021"/>
    </location>
</feature>
<dbReference type="Gene3D" id="3.30.70.1430">
    <property type="entry name" value="Multidrug efflux transporter AcrB pore domain"/>
    <property type="match status" value="2"/>
</dbReference>
<dbReference type="NCBIfam" id="TIGR00914">
    <property type="entry name" value="2A0601"/>
    <property type="match status" value="1"/>
</dbReference>
<dbReference type="Gene3D" id="3.30.70.1440">
    <property type="entry name" value="Multidrug efflux transporter AcrB pore domain"/>
    <property type="match status" value="1"/>
</dbReference>
<evidence type="ECO:0000256" key="5">
    <source>
        <dbReference type="ARBA" id="ARBA00022692"/>
    </source>
</evidence>
<evidence type="ECO:0000313" key="10">
    <source>
        <dbReference type="Proteomes" id="UP000239872"/>
    </source>
</evidence>
<dbReference type="Gene3D" id="3.30.70.1320">
    <property type="entry name" value="Multidrug efflux transporter AcrB pore domain like"/>
    <property type="match status" value="1"/>
</dbReference>
<feature type="transmembrane region" description="Helical" evidence="8">
    <location>
        <begin position="476"/>
        <end position="502"/>
    </location>
</feature>
<feature type="transmembrane region" description="Helical" evidence="8">
    <location>
        <begin position="394"/>
        <end position="415"/>
    </location>
</feature>
<feature type="transmembrane region" description="Helical" evidence="8">
    <location>
        <begin position="895"/>
        <end position="915"/>
    </location>
</feature>
<evidence type="ECO:0000256" key="6">
    <source>
        <dbReference type="ARBA" id="ARBA00022989"/>
    </source>
</evidence>
<dbReference type="RefSeq" id="WP_105041402.1">
    <property type="nucleotide sequence ID" value="NZ_PPSL01000011.1"/>
</dbReference>
<reference evidence="9 10" key="1">
    <citation type="submission" date="2018-01" db="EMBL/GenBank/DDBJ databases">
        <title>A novel member of the phylum Bacteroidetes isolated from glacier ice.</title>
        <authorList>
            <person name="Liu Q."/>
            <person name="Xin Y.-H."/>
        </authorList>
    </citation>
    <scope>NUCLEOTIDE SEQUENCE [LARGE SCALE GENOMIC DNA]</scope>
    <source>
        <strain evidence="9 10">RB1R16</strain>
    </source>
</reference>
<dbReference type="Pfam" id="PF00873">
    <property type="entry name" value="ACR_tran"/>
    <property type="match status" value="1"/>
</dbReference>
<keyword evidence="7 8" id="KW-0472">Membrane</keyword>
<keyword evidence="6 8" id="KW-1133">Transmembrane helix</keyword>
<comment type="subcellular location">
    <subcellularLocation>
        <location evidence="1">Cell membrane</location>
        <topology evidence="1">Multi-pass membrane protein</topology>
    </subcellularLocation>
</comment>
<keyword evidence="5 8" id="KW-0812">Transmembrane</keyword>
<dbReference type="SUPFAM" id="SSF82714">
    <property type="entry name" value="Multidrug efflux transporter AcrB TolC docking domain, DN and DC subdomains"/>
    <property type="match status" value="2"/>
</dbReference>
<name>A0A2S7SPM4_9BACT</name>
<feature type="transmembrane region" description="Helical" evidence="8">
    <location>
        <begin position="363"/>
        <end position="382"/>
    </location>
</feature>
<dbReference type="SUPFAM" id="SSF82866">
    <property type="entry name" value="Multidrug efflux transporter AcrB transmembrane domain"/>
    <property type="match status" value="2"/>
</dbReference>
<dbReference type="EMBL" id="PPSL01000011">
    <property type="protein sequence ID" value="PQJ08853.1"/>
    <property type="molecule type" value="Genomic_DNA"/>
</dbReference>
<evidence type="ECO:0000256" key="2">
    <source>
        <dbReference type="ARBA" id="ARBA00010942"/>
    </source>
</evidence>